<gene>
    <name evidence="2" type="ORF">THAOC_05439</name>
</gene>
<sequence>MSKTQGPRVPSGNDGGVPFYVVDDIKSGKNGTVSIGLVEVGGRLRVFAPEGFSGPPVDFIRETSTKWTCTHRQQRIFRNEVKESRTCTHAIRGAGTRIQSLIEHCKSGRPCPSLSQPHWKKHSGAPKSGGILSAFAKRLKPSDSNQGTASESICMPAAAPKPAQTPSSKPSSTVITDRSESVQTPCQSLEGNLEERLGRMLIEFMSSDLSPEKMSSHPIVETLARINNSPTKTAGEGVQSLVQIVSSGVVTCQGLTHLDFQNINYGVAYNPMTSYPLSLHSMHQSTKFKGIAIPPCSVSISALPGGGFALVFRSSSCEASFARPNGQVPQGPVSGYLQCSFCHNLLFNPALKSALARSARQNYTGIPDIYCPQSEIMRRKNNLRDERDNLRLQSLNDKRKITRSTRKLGDYQRMVVATTQMDIPNLRRLLASHLRRGRAIGPFLDKMVRASTFVEAGNNVFRRGLIPRHRRNKDGDFDEDYMRAIDRAFLVLKLGGRRVTKLTNVNDGGLSVRHTHRLMSSGVFPTHEVVVSPNCGPMGQEAIRINMEAITSDAYRKFLPEKPCLVVIMIDGIALTPRVAVDQSVRPTILAGLCRCCENPVLNTYADAVRLQTGLLQEHWHLAKEAEVVTLGLIHKTKTCLIPVAVSPTCKKDEWVGQSTHTVEFLLRVVRRYYYEFKLDDLLGPLVTFSSDGAAQFRKGVAKLLSDTLKPDVRILFNGCLFFNFVSGTNCETPSCDPDHLGKRNRARGKSMKGSRVGNFVFNAISLALWFGRAGIVQSETQAARLLDPSDNMDVFEMVRYLQAVRKIGTVPFAALPQAFRSQPGSEDEYKAIKLYGEVTGCLAALIVGHHGLLDQEGTHMSVSEILETGSKLSFLMFVLFRKHKSDLFPNQHYRNVVDTIKNMYVAVAVAIVEGVEDYIFFHNATKRLEQLFGILRSMNGGDVNFDVVGLQQRLGSAAQISQIYAKYPEWNSPPRKLTNSFDRKNVKSWRGDTKVSNVNIGACWKREMEAALDCLRDSGIFTTYELSVNQIAIDEKGIAPPLLPSQYPNIHLRFSRSSSLADPKTYAIMVPWTPSRQ</sequence>
<protein>
    <submittedName>
        <fullName evidence="2">Uncharacterized protein</fullName>
    </submittedName>
</protein>
<feature type="compositionally biased region" description="Polar residues" evidence="1">
    <location>
        <begin position="164"/>
        <end position="189"/>
    </location>
</feature>
<dbReference type="Proteomes" id="UP000266841">
    <property type="component" value="Unassembled WGS sequence"/>
</dbReference>
<comment type="caution">
    <text evidence="2">The sequence shown here is derived from an EMBL/GenBank/DDBJ whole genome shotgun (WGS) entry which is preliminary data.</text>
</comment>
<dbReference type="AlphaFoldDB" id="K0TMT7"/>
<reference evidence="2 3" key="1">
    <citation type="journal article" date="2012" name="Genome Biol.">
        <title>Genome and low-iron response of an oceanic diatom adapted to chronic iron limitation.</title>
        <authorList>
            <person name="Lommer M."/>
            <person name="Specht M."/>
            <person name="Roy A.S."/>
            <person name="Kraemer L."/>
            <person name="Andreson R."/>
            <person name="Gutowska M.A."/>
            <person name="Wolf J."/>
            <person name="Bergner S.V."/>
            <person name="Schilhabel M.B."/>
            <person name="Klostermeier U.C."/>
            <person name="Beiko R.G."/>
            <person name="Rosenstiel P."/>
            <person name="Hippler M."/>
            <person name="Laroche J."/>
        </authorList>
    </citation>
    <scope>NUCLEOTIDE SEQUENCE [LARGE SCALE GENOMIC DNA]</scope>
    <source>
        <strain evidence="2 3">CCMP1005</strain>
    </source>
</reference>
<feature type="region of interest" description="Disordered" evidence="1">
    <location>
        <begin position="157"/>
        <end position="189"/>
    </location>
</feature>
<keyword evidence="3" id="KW-1185">Reference proteome</keyword>
<dbReference type="eggNOG" id="ENOG502S64X">
    <property type="taxonomic scope" value="Eukaryota"/>
</dbReference>
<evidence type="ECO:0000313" key="3">
    <source>
        <dbReference type="Proteomes" id="UP000266841"/>
    </source>
</evidence>
<evidence type="ECO:0000313" key="2">
    <source>
        <dbReference type="EMBL" id="EJK72972.1"/>
    </source>
</evidence>
<evidence type="ECO:0000256" key="1">
    <source>
        <dbReference type="SAM" id="MobiDB-lite"/>
    </source>
</evidence>
<proteinExistence type="predicted"/>
<dbReference type="EMBL" id="AGNL01005012">
    <property type="protein sequence ID" value="EJK72972.1"/>
    <property type="molecule type" value="Genomic_DNA"/>
</dbReference>
<accession>K0TMT7</accession>
<dbReference type="OrthoDB" id="3048541at2759"/>
<organism evidence="2 3">
    <name type="scientific">Thalassiosira oceanica</name>
    <name type="common">Marine diatom</name>
    <dbReference type="NCBI Taxonomy" id="159749"/>
    <lineage>
        <taxon>Eukaryota</taxon>
        <taxon>Sar</taxon>
        <taxon>Stramenopiles</taxon>
        <taxon>Ochrophyta</taxon>
        <taxon>Bacillariophyta</taxon>
        <taxon>Coscinodiscophyceae</taxon>
        <taxon>Thalassiosirophycidae</taxon>
        <taxon>Thalassiosirales</taxon>
        <taxon>Thalassiosiraceae</taxon>
        <taxon>Thalassiosira</taxon>
    </lineage>
</organism>
<name>K0TMT7_THAOC</name>